<dbReference type="AlphaFoldDB" id="A0A0D2KED8"/>
<organism evidence="2 3">
    <name type="scientific">Fonsecaea multimorphosa CBS 102226</name>
    <dbReference type="NCBI Taxonomy" id="1442371"/>
    <lineage>
        <taxon>Eukaryota</taxon>
        <taxon>Fungi</taxon>
        <taxon>Dikarya</taxon>
        <taxon>Ascomycota</taxon>
        <taxon>Pezizomycotina</taxon>
        <taxon>Eurotiomycetes</taxon>
        <taxon>Chaetothyriomycetidae</taxon>
        <taxon>Chaetothyriales</taxon>
        <taxon>Herpotrichiellaceae</taxon>
        <taxon>Fonsecaea</taxon>
    </lineage>
</organism>
<feature type="domain" description="SnoaL-like" evidence="1">
    <location>
        <begin position="14"/>
        <end position="114"/>
    </location>
</feature>
<dbReference type="SUPFAM" id="SSF54427">
    <property type="entry name" value="NTF2-like"/>
    <property type="match status" value="1"/>
</dbReference>
<keyword evidence="3" id="KW-1185">Reference proteome</keyword>
<dbReference type="Proteomes" id="UP000053411">
    <property type="component" value="Unassembled WGS sequence"/>
</dbReference>
<reference evidence="2 3" key="1">
    <citation type="submission" date="2015-01" db="EMBL/GenBank/DDBJ databases">
        <title>The Genome Sequence of Fonsecaea multimorphosa CBS 102226.</title>
        <authorList>
            <consortium name="The Broad Institute Genomics Platform"/>
            <person name="Cuomo C."/>
            <person name="de Hoog S."/>
            <person name="Gorbushina A."/>
            <person name="Stielow B."/>
            <person name="Teixiera M."/>
            <person name="Abouelleil A."/>
            <person name="Chapman S.B."/>
            <person name="Priest M."/>
            <person name="Young S.K."/>
            <person name="Wortman J."/>
            <person name="Nusbaum C."/>
            <person name="Birren B."/>
        </authorList>
    </citation>
    <scope>NUCLEOTIDE SEQUENCE [LARGE SCALE GENOMIC DNA]</scope>
    <source>
        <strain evidence="2 3">CBS 102226</strain>
    </source>
</reference>
<dbReference type="VEuPathDB" id="FungiDB:Z520_08999"/>
<evidence type="ECO:0000313" key="3">
    <source>
        <dbReference type="Proteomes" id="UP000053411"/>
    </source>
</evidence>
<evidence type="ECO:0000259" key="1">
    <source>
        <dbReference type="Pfam" id="PF12680"/>
    </source>
</evidence>
<dbReference type="InterPro" id="IPR032710">
    <property type="entry name" value="NTF2-like_dom_sf"/>
</dbReference>
<protein>
    <recommendedName>
        <fullName evidence="1">SnoaL-like domain-containing protein</fullName>
    </recommendedName>
</protein>
<evidence type="ECO:0000313" key="2">
    <source>
        <dbReference type="EMBL" id="KIX95083.1"/>
    </source>
</evidence>
<proteinExistence type="predicted"/>
<dbReference type="Pfam" id="PF12680">
    <property type="entry name" value="SnoaL_2"/>
    <property type="match status" value="1"/>
</dbReference>
<dbReference type="EMBL" id="KN848083">
    <property type="protein sequence ID" value="KIX95083.1"/>
    <property type="molecule type" value="Genomic_DNA"/>
</dbReference>
<sequence>MSTDQEATICSLATTFFDAIEARDIDTMRNSFTPEAEIWHNTDELIVSRDQTAQVLAGMVQRITNIKYAHRRLFVFPGGFVQQHILEGNRVHDGEKVRLPCALVCLVQDGRITRLDEYFDSAHVAHFRKFVSKSQI</sequence>
<dbReference type="InterPro" id="IPR037401">
    <property type="entry name" value="SnoaL-like"/>
</dbReference>
<dbReference type="Gene3D" id="3.10.450.50">
    <property type="match status" value="1"/>
</dbReference>
<dbReference type="OrthoDB" id="4132130at2759"/>
<gene>
    <name evidence="2" type="ORF">Z520_08999</name>
</gene>
<accession>A0A0D2KED8</accession>
<dbReference type="RefSeq" id="XP_016629206.1">
    <property type="nucleotide sequence ID" value="XM_016779495.1"/>
</dbReference>
<dbReference type="GeneID" id="27714745"/>
<name>A0A0D2KED8_9EURO</name>